<reference evidence="2" key="1">
    <citation type="submission" date="2013-08" db="EMBL/GenBank/DDBJ databases">
        <authorList>
            <person name="Mendez C."/>
            <person name="Richter M."/>
            <person name="Ferrer M."/>
            <person name="Sanchez J."/>
        </authorList>
    </citation>
    <scope>NUCLEOTIDE SEQUENCE</scope>
</reference>
<dbReference type="Gene3D" id="3.30.1490.20">
    <property type="entry name" value="ATP-grasp fold, A domain"/>
    <property type="match status" value="1"/>
</dbReference>
<dbReference type="Gene3D" id="3.30.470.20">
    <property type="entry name" value="ATP-grasp fold, B domain"/>
    <property type="match status" value="1"/>
</dbReference>
<dbReference type="InterPro" id="IPR023656">
    <property type="entry name" value="IMP_biosynth_PurP"/>
</dbReference>
<evidence type="ECO:0000313" key="2">
    <source>
        <dbReference type="EMBL" id="EQD46521.1"/>
    </source>
</evidence>
<dbReference type="AlphaFoldDB" id="T0ZED0"/>
<reference evidence="2" key="2">
    <citation type="journal article" date="2014" name="ISME J.">
        <title>Microbial stratification in low pH oxic and suboxic macroscopic growths along an acid mine drainage.</title>
        <authorList>
            <person name="Mendez-Garcia C."/>
            <person name="Mesa V."/>
            <person name="Sprenger R.R."/>
            <person name="Richter M."/>
            <person name="Diez M.S."/>
            <person name="Solano J."/>
            <person name="Bargiela R."/>
            <person name="Golyshina O.V."/>
            <person name="Manteca A."/>
            <person name="Ramos J.L."/>
            <person name="Gallego J.R."/>
            <person name="Llorente I."/>
            <person name="Martins Dos Santos V.A."/>
            <person name="Jensen O.N."/>
            <person name="Pelaez A.I."/>
            <person name="Sanchez J."/>
            <person name="Ferrer M."/>
        </authorList>
    </citation>
    <scope>NUCLEOTIDE SEQUENCE</scope>
</reference>
<dbReference type="EMBL" id="AUZY01008262">
    <property type="protein sequence ID" value="EQD46521.1"/>
    <property type="molecule type" value="Genomic_DNA"/>
</dbReference>
<dbReference type="Pfam" id="PF06973">
    <property type="entry name" value="DUF1297"/>
    <property type="match status" value="1"/>
</dbReference>
<sequence length="215" mass="23458">KLPHATRRLERGFFTAASPAEYRAKVDRLVARGTIAAADLAAARIEEYILGPVFNFNYFFSPLVPREEGLELLGVDERRESNLDGLVRLPAAQQLELPEADRIPEYTVVGHGTLTVRESLLDEAFALGERFVDASRSWAPPGILGPFCLQTCVDATGHLAVFDVAARIGGGTNIHLALGHPYGNALWRGPMSTGRRIALEVRRALESGRLAEVVT</sequence>
<dbReference type="PANTHER" id="PTHR38147">
    <property type="entry name" value="5-FORMAMINOIMIDAZOLE-4-CARBOXAMIDE-1-(BETA)-D-RIBOFURANOSYL 5'-MONOPHOSPHATE SYNTHETASE-RELATED"/>
    <property type="match status" value="1"/>
</dbReference>
<proteinExistence type="predicted"/>
<accession>T0ZED0</accession>
<dbReference type="InterPro" id="IPR013815">
    <property type="entry name" value="ATP_grasp_subdomain_1"/>
</dbReference>
<dbReference type="GO" id="GO:0006188">
    <property type="term" value="P:IMP biosynthetic process"/>
    <property type="evidence" value="ECO:0007669"/>
    <property type="project" value="InterPro"/>
</dbReference>
<dbReference type="GO" id="GO:0005524">
    <property type="term" value="F:ATP binding"/>
    <property type="evidence" value="ECO:0007669"/>
    <property type="project" value="InterPro"/>
</dbReference>
<comment type="caution">
    <text evidence="2">The sequence shown here is derived from an EMBL/GenBank/DDBJ whole genome shotgun (WGS) entry which is preliminary data.</text>
</comment>
<dbReference type="GO" id="GO:0000287">
    <property type="term" value="F:magnesium ion binding"/>
    <property type="evidence" value="ECO:0007669"/>
    <property type="project" value="InterPro"/>
</dbReference>
<dbReference type="PANTHER" id="PTHR38147:SF1">
    <property type="entry name" value="5-FORMAMINOIMIDAZOLE-4-CARBOXAMIDE-1-(BETA)-D-RIBOFURANOSYL 5'-MONOPHOSPHATE SYNTHETASE"/>
    <property type="match status" value="1"/>
</dbReference>
<dbReference type="InterPro" id="IPR009720">
    <property type="entry name" value="IMP_biosynth_PurP_C"/>
</dbReference>
<dbReference type="GO" id="GO:0016879">
    <property type="term" value="F:ligase activity, forming carbon-nitrogen bonds"/>
    <property type="evidence" value="ECO:0007669"/>
    <property type="project" value="InterPro"/>
</dbReference>
<evidence type="ECO:0000259" key="1">
    <source>
        <dbReference type="Pfam" id="PF06973"/>
    </source>
</evidence>
<gene>
    <name evidence="2" type="ORF">B1B_12602</name>
</gene>
<organism evidence="2">
    <name type="scientific">mine drainage metagenome</name>
    <dbReference type="NCBI Taxonomy" id="410659"/>
    <lineage>
        <taxon>unclassified sequences</taxon>
        <taxon>metagenomes</taxon>
        <taxon>ecological metagenomes</taxon>
    </lineage>
</organism>
<feature type="domain" description="IMP biosynthesis enzyme PurP C-terminal" evidence="1">
    <location>
        <begin position="21"/>
        <end position="215"/>
    </location>
</feature>
<feature type="non-terminal residue" evidence="2">
    <location>
        <position position="1"/>
    </location>
</feature>
<name>T0ZED0_9ZZZZ</name>
<dbReference type="SUPFAM" id="SSF56059">
    <property type="entry name" value="Glutathione synthetase ATP-binding domain-like"/>
    <property type="match status" value="1"/>
</dbReference>
<protein>
    <submittedName>
        <fullName evidence="2">IMP biosynthesis enzyme PurP domain protein</fullName>
    </submittedName>
</protein>